<evidence type="ECO:0000259" key="2">
    <source>
        <dbReference type="Pfam" id="PF25406"/>
    </source>
</evidence>
<evidence type="ECO:0000313" key="3">
    <source>
        <dbReference type="EMBL" id="CCM14929.1"/>
    </source>
</evidence>
<accession>A0A1E1IX09</accession>
<feature type="compositionally biased region" description="Polar residues" evidence="1">
    <location>
        <begin position="163"/>
        <end position="176"/>
    </location>
</feature>
<dbReference type="EMBL" id="CALQ01000724">
    <property type="protein sequence ID" value="CCM14929.1"/>
    <property type="molecule type" value="Genomic_DNA"/>
</dbReference>
<sequence length="450" mass="49566">MSSWNGRQLRSSSRGGDNGLRRESSAKYISDTRPRLLLYGNGGGFRSRDPRMTIDDSDRYYNIYTPRWGCPSASGGARTTRVEDMPVGSTSRDDRRRHANRSSGINGPMTRGRSGRGGDGWYDASSSRSASSYTYSYSSSDLSSGDASSEGGARARSRVYSGSRVQQRPQKKSLQPTPHGGVRSQLRATSVGSPPLDAPPPGAIRWVGGGRRDTETQAGEEESRTGPLSRWHADANEQDGLAMNAEPLRPLISAQMPSLQPTGLLRRIIAAVAHYRGVPPPPSVPSEVILAFDEYVSSGSTMLKFIPHGPPHPRFFVIRFLNVMAGLMRSGGGRAYDQEPSVLYAVLSWYRTLSSRRMIRFLPLHDLIEVRASGTDHQYVRRRTVQPGILRGPRSGFVTNYVRADFILQFRFCSRLSQAEETLAIMAANRAEYLAWLVVGTFISQIGNVC</sequence>
<organism evidence="3">
    <name type="scientific">Leishmania guyanensis</name>
    <dbReference type="NCBI Taxonomy" id="5670"/>
    <lineage>
        <taxon>Eukaryota</taxon>
        <taxon>Discoba</taxon>
        <taxon>Euglenozoa</taxon>
        <taxon>Kinetoplastea</taxon>
        <taxon>Metakinetoplastina</taxon>
        <taxon>Trypanosomatida</taxon>
        <taxon>Trypanosomatidae</taxon>
        <taxon>Leishmaniinae</taxon>
        <taxon>Leishmania</taxon>
        <taxon>Leishmania guyanensis species complex</taxon>
    </lineage>
</organism>
<dbReference type="AlphaFoldDB" id="A0A1E1IX09"/>
<protein>
    <recommendedName>
        <fullName evidence="2">PH-like domain-containing protein</fullName>
    </recommendedName>
</protein>
<reference evidence="3" key="1">
    <citation type="submission" date="2012-08" db="EMBL/GenBank/DDBJ databases">
        <title>Comparative genomics of metastatic and non-metastatic Leishmania guyanensis provides insights into polygenic factors involved in Leishmania RNA virus infection.</title>
        <authorList>
            <person name="Smith D."/>
            <person name="Hertz-Fowler C."/>
            <person name="Martin R."/>
            <person name="Dickens N."/>
            <person name="Fasel N."/>
            <person name="Falquet L."/>
            <person name="Beverley S."/>
            <person name="Zangger H."/>
            <person name="Calderon-Copete S."/>
            <person name="Mottram J."/>
            <person name="Xenarios I."/>
        </authorList>
    </citation>
    <scope>NUCLEOTIDE SEQUENCE</scope>
    <source>
        <strain evidence="3">MHOM/BR/75/M4147/SSU:IR2SAT-LUC</strain>
    </source>
</reference>
<gene>
    <name evidence="3" type="primary">LgM4147LRVhigh.20.00861.00070</name>
    <name evidence="3" type="ORF">BN36_2024290</name>
</gene>
<name>A0A1E1IX09_LEIGU</name>
<dbReference type="Pfam" id="PF25406">
    <property type="entry name" value="PH_31"/>
    <property type="match status" value="1"/>
</dbReference>
<evidence type="ECO:0000256" key="1">
    <source>
        <dbReference type="SAM" id="MobiDB-lite"/>
    </source>
</evidence>
<feature type="compositionally biased region" description="Polar residues" evidence="1">
    <location>
        <begin position="1"/>
        <end position="15"/>
    </location>
</feature>
<dbReference type="InterPro" id="IPR057608">
    <property type="entry name" value="PH_2_kinetoplastids"/>
</dbReference>
<feature type="compositionally biased region" description="Low complexity" evidence="1">
    <location>
        <begin position="123"/>
        <end position="154"/>
    </location>
</feature>
<proteinExistence type="predicted"/>
<feature type="region of interest" description="Disordered" evidence="1">
    <location>
        <begin position="72"/>
        <end position="231"/>
    </location>
</feature>
<feature type="compositionally biased region" description="Basic and acidic residues" evidence="1">
    <location>
        <begin position="19"/>
        <end position="28"/>
    </location>
</feature>
<feature type="region of interest" description="Disordered" evidence="1">
    <location>
        <begin position="1"/>
        <end position="28"/>
    </location>
</feature>
<feature type="domain" description="PH-like" evidence="2">
    <location>
        <begin position="258"/>
        <end position="448"/>
    </location>
</feature>